<dbReference type="GO" id="GO:0004309">
    <property type="term" value="F:exopolyphosphatase activity"/>
    <property type="evidence" value="ECO:0007669"/>
    <property type="project" value="UniProtKB-EC"/>
</dbReference>
<feature type="domain" description="Ppx/GppA phosphatase N-terminal" evidence="2">
    <location>
        <begin position="38"/>
        <end position="328"/>
    </location>
</feature>
<evidence type="ECO:0000259" key="3">
    <source>
        <dbReference type="Pfam" id="PF21447"/>
    </source>
</evidence>
<gene>
    <name evidence="4" type="ORF">DESPIGER_1630</name>
</gene>
<dbReference type="Gene3D" id="3.30.420.150">
    <property type="entry name" value="Exopolyphosphatase. Domain 2"/>
    <property type="match status" value="1"/>
</dbReference>
<dbReference type="GO" id="GO:0006357">
    <property type="term" value="P:regulation of transcription by RNA polymerase II"/>
    <property type="evidence" value="ECO:0007669"/>
    <property type="project" value="TreeGrafter"/>
</dbReference>
<dbReference type="Pfam" id="PF02541">
    <property type="entry name" value="Ppx-GppA"/>
    <property type="match status" value="1"/>
</dbReference>
<evidence type="ECO:0000313" key="5">
    <source>
        <dbReference type="Proteomes" id="UP000186323"/>
    </source>
</evidence>
<dbReference type="CDD" id="cd24006">
    <property type="entry name" value="ASKHA_NBD_PPX_GppA"/>
    <property type="match status" value="1"/>
</dbReference>
<dbReference type="PANTHER" id="PTHR30005:SF0">
    <property type="entry name" value="RETROGRADE REGULATION PROTEIN 2"/>
    <property type="match status" value="1"/>
</dbReference>
<dbReference type="InterPro" id="IPR003695">
    <property type="entry name" value="Ppx_GppA_N"/>
</dbReference>
<dbReference type="Pfam" id="PF21447">
    <property type="entry name" value="Ppx-GppA_III"/>
    <property type="match status" value="1"/>
</dbReference>
<accession>A0A1K1LFI8</accession>
<dbReference type="InterPro" id="IPR050273">
    <property type="entry name" value="GppA/Ppx_hydrolase"/>
</dbReference>
<dbReference type="RefSeq" id="WP_072335263.1">
    <property type="nucleotide sequence ID" value="NZ_DBGALU010000060.1"/>
</dbReference>
<dbReference type="Gene3D" id="1.10.3210.10">
    <property type="entry name" value="Hypothetical protein af1432"/>
    <property type="match status" value="1"/>
</dbReference>
<proteinExistence type="predicted"/>
<dbReference type="KEGG" id="dpg:DESPIGER_1630"/>
<dbReference type="PANTHER" id="PTHR30005">
    <property type="entry name" value="EXOPOLYPHOSPHATASE"/>
    <property type="match status" value="1"/>
</dbReference>
<evidence type="ECO:0000256" key="1">
    <source>
        <dbReference type="ARBA" id="ARBA00022801"/>
    </source>
</evidence>
<dbReference type="Gene3D" id="3.30.420.40">
    <property type="match status" value="1"/>
</dbReference>
<evidence type="ECO:0000259" key="2">
    <source>
        <dbReference type="Pfam" id="PF02541"/>
    </source>
</evidence>
<dbReference type="Proteomes" id="UP000186323">
    <property type="component" value="Chromosome I"/>
</dbReference>
<evidence type="ECO:0000313" key="4">
    <source>
        <dbReference type="EMBL" id="SFV73467.1"/>
    </source>
</evidence>
<dbReference type="EMBL" id="LT630450">
    <property type="protein sequence ID" value="SFV73467.1"/>
    <property type="molecule type" value="Genomic_DNA"/>
</dbReference>
<dbReference type="InterPro" id="IPR043129">
    <property type="entry name" value="ATPase_NBD"/>
</dbReference>
<protein>
    <submittedName>
        <fullName evidence="4">Exopolyphosphatase</fullName>
        <ecNumber evidence="4">3.6.1.11</ecNumber>
    </submittedName>
</protein>
<dbReference type="EC" id="3.6.1.11" evidence="4"/>
<dbReference type="SUPFAM" id="SSF53067">
    <property type="entry name" value="Actin-like ATPase domain"/>
    <property type="match status" value="2"/>
</dbReference>
<dbReference type="CDD" id="cd00077">
    <property type="entry name" value="HDc"/>
    <property type="match status" value="1"/>
</dbReference>
<dbReference type="InterPro" id="IPR048950">
    <property type="entry name" value="Ppx_GppA_C"/>
</dbReference>
<feature type="domain" description="Ppx/GppA phosphatase C-terminal" evidence="3">
    <location>
        <begin position="341"/>
        <end position="502"/>
    </location>
</feature>
<sequence>MSHPVVPDHEGPEGERVIGIIDLGSNSLRLMLVRVLPDGSHTVLNQVKNMVRLGEGAFETGHLREESMARTINVLRGMAEMCAVYAASEVIAIATAAVRDAVNGPDFMRRVREKTGIDFRVVSGREEARLIYLGVSSGLAHTESLRLFIDIGGGSTELVVGNSEEYRNLDSLKMGCVRLSNLFFDKDSGTISAKRYAALQTYIRNNALRSFQRIADFVIEEAVASSGTAQNLAEIAAALDAEDAARTGRAPQESRDVLSYGGLRRAVKELCGRTLKERRSVPGINPNRADVIVAGAAILQTIMEDQGFDSVRISNRNLQNGILVDYLSTRMPHADGSFHPVRKESVLHLARRCRFEERHSRHVSRLALDLFDSAKVMGLHASGDLARELLHYAALLHDIGIFISFSRHNAHSHYLIRNTELLGFTRREVDIMAALTYFHRKRPSKKVPLFMEFDQETREEIRLLSLFLLLAERMDKSHRQIVRTVRFEARKEGGLQLSLRAPEECPIELDLVRGSAKLVRKVFRQEIPVEVVSSFRR</sequence>
<dbReference type="InterPro" id="IPR030673">
    <property type="entry name" value="PyroPPase_GppA_Ppx"/>
</dbReference>
<keyword evidence="1 4" id="KW-0378">Hydrolase</keyword>
<keyword evidence="5" id="KW-1185">Reference proteome</keyword>
<name>A0A1K1LFI8_9BACT</name>
<reference evidence="5" key="1">
    <citation type="submission" date="2016-10" db="EMBL/GenBank/DDBJ databases">
        <authorList>
            <person name="Wegmann U."/>
        </authorList>
    </citation>
    <scope>NUCLEOTIDE SEQUENCE [LARGE SCALE GENOMIC DNA]</scope>
</reference>
<dbReference type="PIRSF" id="PIRSF001267">
    <property type="entry name" value="Pyrophosphatase_GppA_Ppx"/>
    <property type="match status" value="1"/>
</dbReference>
<dbReference type="AlphaFoldDB" id="A0A1K1LFI8"/>
<organism evidence="4 5">
    <name type="scientific">Desulfovibrio piger</name>
    <dbReference type="NCBI Taxonomy" id="901"/>
    <lineage>
        <taxon>Bacteria</taxon>
        <taxon>Pseudomonadati</taxon>
        <taxon>Thermodesulfobacteriota</taxon>
        <taxon>Desulfovibrionia</taxon>
        <taxon>Desulfovibrionales</taxon>
        <taxon>Desulfovibrionaceae</taxon>
        <taxon>Desulfovibrio</taxon>
    </lineage>
</organism>
<dbReference type="SUPFAM" id="SSF109604">
    <property type="entry name" value="HD-domain/PDEase-like"/>
    <property type="match status" value="1"/>
</dbReference>
<dbReference type="InterPro" id="IPR003607">
    <property type="entry name" value="HD/PDEase_dom"/>
</dbReference>
<dbReference type="OrthoDB" id="9793035at2"/>